<keyword evidence="2" id="KW-0808">Transferase</keyword>
<dbReference type="InterPro" id="IPR000182">
    <property type="entry name" value="GNAT_dom"/>
</dbReference>
<dbReference type="AlphaFoldDB" id="A0A0B8T5A1"/>
<dbReference type="InterPro" id="IPR016181">
    <property type="entry name" value="Acyl_CoA_acyltransferase"/>
</dbReference>
<gene>
    <name evidence="2" type="ORF">DI53_3423</name>
</gene>
<dbReference type="Pfam" id="PF13673">
    <property type="entry name" value="Acetyltransf_10"/>
    <property type="match status" value="1"/>
</dbReference>
<comment type="caution">
    <text evidence="2">The sequence shown here is derived from an EMBL/GenBank/DDBJ whole genome shotgun (WGS) entry which is preliminary data.</text>
</comment>
<reference evidence="2 3" key="2">
    <citation type="journal article" date="2015" name="PLoS ONE">
        <title>Whole-Genome Optical Mapping and Finished Genome Sequence of Sphingobacterium deserti sp. nov., a New Species Isolated from the Western Desert of China.</title>
        <authorList>
            <person name="Teng C."/>
            <person name="Zhou Z."/>
            <person name="Molnar I."/>
            <person name="Li X."/>
            <person name="Tang R."/>
            <person name="Chen M."/>
            <person name="Wang L."/>
            <person name="Su S."/>
            <person name="Zhang W."/>
            <person name="Lin M."/>
        </authorList>
    </citation>
    <scope>NUCLEOTIDE SEQUENCE [LARGE SCALE GENOMIC DNA]</scope>
    <source>
        <strain evidence="3">ACCC05744</strain>
    </source>
</reference>
<dbReference type="CDD" id="cd04301">
    <property type="entry name" value="NAT_SF"/>
    <property type="match status" value="1"/>
</dbReference>
<sequence>MNITFSDSKEIYNAQILPLYQANGWSAATKPEALLEGLRHSHTLITAWHGEQLVGLGNAISDGYLVVYYPHLLVLPAFHGRGIGRQIMSLLQKPYTHFHMQMLTADAESVDFYKKAGFRRAGNTTPMWIYAGTDH</sequence>
<dbReference type="OrthoDB" id="9789605at2"/>
<reference evidence="3" key="1">
    <citation type="submission" date="2014-04" db="EMBL/GenBank/DDBJ databases">
        <title>Whole-Genome optical mapping and complete genome sequence of Sphingobacterium deserti sp. nov., a new spaces isolated from desert in the west of China.</title>
        <authorList>
            <person name="Teng C."/>
            <person name="Zhou Z."/>
            <person name="Li X."/>
            <person name="Chen M."/>
            <person name="Lin M."/>
            <person name="Wang L."/>
            <person name="Su S."/>
            <person name="Zhang C."/>
            <person name="Zhang W."/>
        </authorList>
    </citation>
    <scope>NUCLEOTIDE SEQUENCE [LARGE SCALE GENOMIC DNA]</scope>
    <source>
        <strain evidence="3">ACCC05744</strain>
    </source>
</reference>
<dbReference type="EMBL" id="JJMU01000065">
    <property type="protein sequence ID" value="KGE12684.1"/>
    <property type="molecule type" value="Genomic_DNA"/>
</dbReference>
<name>A0A0B8T5A1_9SPHI</name>
<proteinExistence type="predicted"/>
<dbReference type="RefSeq" id="WP_037502495.1">
    <property type="nucleotide sequence ID" value="NZ_JJMU01000065.1"/>
</dbReference>
<dbReference type="Gene3D" id="3.40.630.30">
    <property type="match status" value="1"/>
</dbReference>
<dbReference type="PROSITE" id="PS51186">
    <property type="entry name" value="GNAT"/>
    <property type="match status" value="1"/>
</dbReference>
<protein>
    <submittedName>
        <fullName evidence="2">GCN5-like N-acetyltransferase</fullName>
    </submittedName>
</protein>
<organism evidence="2 3">
    <name type="scientific">Sphingobacterium deserti</name>
    <dbReference type="NCBI Taxonomy" id="1229276"/>
    <lineage>
        <taxon>Bacteria</taxon>
        <taxon>Pseudomonadati</taxon>
        <taxon>Bacteroidota</taxon>
        <taxon>Sphingobacteriia</taxon>
        <taxon>Sphingobacteriales</taxon>
        <taxon>Sphingobacteriaceae</taxon>
        <taxon>Sphingobacterium</taxon>
    </lineage>
</organism>
<dbReference type="PATRIC" id="fig|1229276.3.peg.3537"/>
<accession>A0A0B8T5A1</accession>
<dbReference type="SUPFAM" id="SSF55729">
    <property type="entry name" value="Acyl-CoA N-acyltransferases (Nat)"/>
    <property type="match status" value="1"/>
</dbReference>
<dbReference type="GO" id="GO:0016747">
    <property type="term" value="F:acyltransferase activity, transferring groups other than amino-acyl groups"/>
    <property type="evidence" value="ECO:0007669"/>
    <property type="project" value="InterPro"/>
</dbReference>
<evidence type="ECO:0000313" key="3">
    <source>
        <dbReference type="Proteomes" id="UP000031802"/>
    </source>
</evidence>
<dbReference type="eggNOG" id="COG0456">
    <property type="taxonomic scope" value="Bacteria"/>
</dbReference>
<evidence type="ECO:0000313" key="2">
    <source>
        <dbReference type="EMBL" id="KGE12684.1"/>
    </source>
</evidence>
<dbReference type="STRING" id="1229276.DI53_3423"/>
<dbReference type="Proteomes" id="UP000031802">
    <property type="component" value="Unassembled WGS sequence"/>
</dbReference>
<keyword evidence="3" id="KW-1185">Reference proteome</keyword>
<feature type="domain" description="N-acetyltransferase" evidence="1">
    <location>
        <begin position="3"/>
        <end position="135"/>
    </location>
</feature>
<evidence type="ECO:0000259" key="1">
    <source>
        <dbReference type="PROSITE" id="PS51186"/>
    </source>
</evidence>